<dbReference type="KEGG" id="csq:CSCA_3495"/>
<name>A0A0E3K2A2_CLOSL</name>
<evidence type="ECO:0000313" key="1">
    <source>
        <dbReference type="EMBL" id="AKA70620.1"/>
    </source>
</evidence>
<dbReference type="EMBL" id="CP009933">
    <property type="protein sequence ID" value="AKA70620.1"/>
    <property type="molecule type" value="Genomic_DNA"/>
</dbReference>
<dbReference type="STRING" id="1548.CSCA_3495"/>
<keyword evidence="2" id="KW-1185">Reference proteome</keyword>
<dbReference type="RefSeq" id="WP_029160739.1">
    <property type="nucleotide sequence ID" value="NZ_CP009933.1"/>
</dbReference>
<dbReference type="HOGENOM" id="CLU_2567925_0_0_9"/>
<reference evidence="1 2" key="1">
    <citation type="journal article" date="2015" name="J. Biotechnol.">
        <title>Complete genome sequence of a malodorant-producing acetogen, Clostridium scatologenes ATCC 25775(T).</title>
        <authorList>
            <person name="Zhu Z."/>
            <person name="Guo T."/>
            <person name="Zheng H."/>
            <person name="Song T."/>
            <person name="Ouyang P."/>
            <person name="Xie J."/>
        </authorList>
    </citation>
    <scope>NUCLEOTIDE SEQUENCE [LARGE SCALE GENOMIC DNA]</scope>
    <source>
        <strain evidence="1 2">ATCC 25775</strain>
    </source>
</reference>
<dbReference type="AlphaFoldDB" id="A0A0E3K2A2"/>
<dbReference type="Proteomes" id="UP000033115">
    <property type="component" value="Chromosome"/>
</dbReference>
<gene>
    <name evidence="1" type="ORF">CSCA_3495</name>
</gene>
<accession>A0A0E3K2A2</accession>
<sequence>MSKVYYCMECKRVIESDKVCDYCKSENLKQLTIKAPVNVIGTKIKGKVFKLKDGKVDVLIRNEANEKILKEYEPTQLKKLL</sequence>
<protein>
    <submittedName>
        <fullName evidence="1">Uncharacterized protein</fullName>
    </submittedName>
</protein>
<evidence type="ECO:0000313" key="2">
    <source>
        <dbReference type="Proteomes" id="UP000033115"/>
    </source>
</evidence>
<proteinExistence type="predicted"/>
<organism evidence="1 2">
    <name type="scientific">Clostridium scatologenes</name>
    <dbReference type="NCBI Taxonomy" id="1548"/>
    <lineage>
        <taxon>Bacteria</taxon>
        <taxon>Bacillati</taxon>
        <taxon>Bacillota</taxon>
        <taxon>Clostridia</taxon>
        <taxon>Eubacteriales</taxon>
        <taxon>Clostridiaceae</taxon>
        <taxon>Clostridium</taxon>
    </lineage>
</organism>